<dbReference type="InterPro" id="IPR035709">
    <property type="entry name" value="YoaB-like"/>
</dbReference>
<dbReference type="RefSeq" id="WP_091935015.1">
    <property type="nucleotide sequence ID" value="NZ_FNCY01000003.1"/>
</dbReference>
<keyword evidence="2" id="KW-1185">Reference proteome</keyword>
<dbReference type="PANTHER" id="PTHR47328">
    <property type="match status" value="1"/>
</dbReference>
<evidence type="ECO:0000313" key="2">
    <source>
        <dbReference type="Proteomes" id="UP000198607"/>
    </source>
</evidence>
<dbReference type="OrthoDB" id="6899345at2"/>
<dbReference type="InterPro" id="IPR006175">
    <property type="entry name" value="YjgF/YER057c/UK114"/>
</dbReference>
<protein>
    <submittedName>
        <fullName evidence="1">Enamine deaminase RidA, house cleaning of reactive enamine intermediates, YjgF/YER057c/UK114 family</fullName>
    </submittedName>
</protein>
<dbReference type="AlphaFoldDB" id="A0A1G7ZA47"/>
<dbReference type="Proteomes" id="UP000198607">
    <property type="component" value="Unassembled WGS sequence"/>
</dbReference>
<gene>
    <name evidence="1" type="ORF">SAMN05660652_01119</name>
</gene>
<dbReference type="Pfam" id="PF01042">
    <property type="entry name" value="Ribonuc_L-PSP"/>
    <property type="match status" value="1"/>
</dbReference>
<dbReference type="CDD" id="cd06150">
    <property type="entry name" value="YjgF_YER057c_UK114_like_2"/>
    <property type="match status" value="1"/>
</dbReference>
<dbReference type="EMBL" id="FNCY01000003">
    <property type="protein sequence ID" value="SDH05613.1"/>
    <property type="molecule type" value="Genomic_DNA"/>
</dbReference>
<dbReference type="STRING" id="83767.SAMN05660652_01119"/>
<dbReference type="PANTHER" id="PTHR47328:SF1">
    <property type="entry name" value="RUTC FAMILY PROTEIN YOAB"/>
    <property type="match status" value="1"/>
</dbReference>
<accession>A0A1G7ZA47</accession>
<proteinExistence type="predicted"/>
<dbReference type="SUPFAM" id="SSF55298">
    <property type="entry name" value="YjgF-like"/>
    <property type="match status" value="1"/>
</dbReference>
<sequence>MSIERIGVTRRYSDAVIHGDTVHLVEVPTTLTGDITAQTREVLASVEATLRRAGSDPTRLLQVTLYLSDMSDYDAMNAVWDAWVPEGCAPVRACIGARLANPAYRLEAVVIAARAG</sequence>
<reference evidence="1 2" key="1">
    <citation type="submission" date="2016-10" db="EMBL/GenBank/DDBJ databases">
        <authorList>
            <person name="de Groot N.N."/>
        </authorList>
    </citation>
    <scope>NUCLEOTIDE SEQUENCE [LARGE SCALE GENOMIC DNA]</scope>
    <source>
        <strain evidence="1 2">DSM 5885</strain>
    </source>
</reference>
<evidence type="ECO:0000313" key="1">
    <source>
        <dbReference type="EMBL" id="SDH05613.1"/>
    </source>
</evidence>
<dbReference type="InterPro" id="IPR035959">
    <property type="entry name" value="RutC-like_sf"/>
</dbReference>
<name>A0A1G7ZA47_9RHOO</name>
<organism evidence="1 2">
    <name type="scientific">Propionivibrio dicarboxylicus</name>
    <dbReference type="NCBI Taxonomy" id="83767"/>
    <lineage>
        <taxon>Bacteria</taxon>
        <taxon>Pseudomonadati</taxon>
        <taxon>Pseudomonadota</taxon>
        <taxon>Betaproteobacteria</taxon>
        <taxon>Rhodocyclales</taxon>
        <taxon>Rhodocyclaceae</taxon>
        <taxon>Propionivibrio</taxon>
    </lineage>
</organism>
<dbReference type="Gene3D" id="3.30.1330.40">
    <property type="entry name" value="RutC-like"/>
    <property type="match status" value="1"/>
</dbReference>